<gene>
    <name evidence="1" type="ORF">N658DRAFT_498941</name>
</gene>
<protein>
    <submittedName>
        <fullName evidence="1">Uncharacterized protein</fullName>
    </submittedName>
</protein>
<accession>A0AAN6PVU7</accession>
<evidence type="ECO:0000313" key="2">
    <source>
        <dbReference type="Proteomes" id="UP001305647"/>
    </source>
</evidence>
<reference evidence="1" key="2">
    <citation type="submission" date="2023-05" db="EMBL/GenBank/DDBJ databases">
        <authorList>
            <consortium name="Lawrence Berkeley National Laboratory"/>
            <person name="Steindorff A."/>
            <person name="Hensen N."/>
            <person name="Bonometti L."/>
            <person name="Westerberg I."/>
            <person name="Brannstrom I.O."/>
            <person name="Guillou S."/>
            <person name="Cros-Aarteil S."/>
            <person name="Calhoun S."/>
            <person name="Haridas S."/>
            <person name="Kuo A."/>
            <person name="Mondo S."/>
            <person name="Pangilinan J."/>
            <person name="Riley R."/>
            <person name="Labutti K."/>
            <person name="Andreopoulos B."/>
            <person name="Lipzen A."/>
            <person name="Chen C."/>
            <person name="Yanf M."/>
            <person name="Daum C."/>
            <person name="Ng V."/>
            <person name="Clum A."/>
            <person name="Ohm R."/>
            <person name="Martin F."/>
            <person name="Silar P."/>
            <person name="Natvig D."/>
            <person name="Lalanne C."/>
            <person name="Gautier V."/>
            <person name="Ament-Velasquez S.L."/>
            <person name="Kruys A."/>
            <person name="Hutchinson M.I."/>
            <person name="Powell A.J."/>
            <person name="Barry K."/>
            <person name="Miller A.N."/>
            <person name="Grigoriev I.V."/>
            <person name="Debuchy R."/>
            <person name="Gladieux P."/>
            <person name="Thoren M.H."/>
            <person name="Johannesson H."/>
        </authorList>
    </citation>
    <scope>NUCLEOTIDE SEQUENCE</scope>
    <source>
        <strain evidence="1">CBS 757.83</strain>
    </source>
</reference>
<dbReference type="Proteomes" id="UP001305647">
    <property type="component" value="Unassembled WGS sequence"/>
</dbReference>
<keyword evidence="2" id="KW-1185">Reference proteome</keyword>
<comment type="caution">
    <text evidence="1">The sequence shown here is derived from an EMBL/GenBank/DDBJ whole genome shotgun (WGS) entry which is preliminary data.</text>
</comment>
<dbReference type="EMBL" id="MU863654">
    <property type="protein sequence ID" value="KAK4098919.1"/>
    <property type="molecule type" value="Genomic_DNA"/>
</dbReference>
<proteinExistence type="predicted"/>
<organism evidence="1 2">
    <name type="scientific">Parathielavia hyrcaniae</name>
    <dbReference type="NCBI Taxonomy" id="113614"/>
    <lineage>
        <taxon>Eukaryota</taxon>
        <taxon>Fungi</taxon>
        <taxon>Dikarya</taxon>
        <taxon>Ascomycota</taxon>
        <taxon>Pezizomycotina</taxon>
        <taxon>Sordariomycetes</taxon>
        <taxon>Sordariomycetidae</taxon>
        <taxon>Sordariales</taxon>
        <taxon>Chaetomiaceae</taxon>
        <taxon>Parathielavia</taxon>
    </lineage>
</organism>
<sequence>MEVHRTPSLASQSLGREFAEAFTGQARYSKPLILQLRLGRLLTICLKKPKTKKKKKRSVSYLVSGSVWD</sequence>
<reference evidence="1" key="1">
    <citation type="journal article" date="2023" name="Mol. Phylogenet. Evol.">
        <title>Genome-scale phylogeny and comparative genomics of the fungal order Sordariales.</title>
        <authorList>
            <person name="Hensen N."/>
            <person name="Bonometti L."/>
            <person name="Westerberg I."/>
            <person name="Brannstrom I.O."/>
            <person name="Guillou S."/>
            <person name="Cros-Aarteil S."/>
            <person name="Calhoun S."/>
            <person name="Haridas S."/>
            <person name="Kuo A."/>
            <person name="Mondo S."/>
            <person name="Pangilinan J."/>
            <person name="Riley R."/>
            <person name="LaButti K."/>
            <person name="Andreopoulos B."/>
            <person name="Lipzen A."/>
            <person name="Chen C."/>
            <person name="Yan M."/>
            <person name="Daum C."/>
            <person name="Ng V."/>
            <person name="Clum A."/>
            <person name="Steindorff A."/>
            <person name="Ohm R.A."/>
            <person name="Martin F."/>
            <person name="Silar P."/>
            <person name="Natvig D.O."/>
            <person name="Lalanne C."/>
            <person name="Gautier V."/>
            <person name="Ament-Velasquez S.L."/>
            <person name="Kruys A."/>
            <person name="Hutchinson M.I."/>
            <person name="Powell A.J."/>
            <person name="Barry K."/>
            <person name="Miller A.N."/>
            <person name="Grigoriev I.V."/>
            <person name="Debuchy R."/>
            <person name="Gladieux P."/>
            <person name="Hiltunen Thoren M."/>
            <person name="Johannesson H."/>
        </authorList>
    </citation>
    <scope>NUCLEOTIDE SEQUENCE</scope>
    <source>
        <strain evidence="1">CBS 757.83</strain>
    </source>
</reference>
<dbReference type="AlphaFoldDB" id="A0AAN6PVU7"/>
<evidence type="ECO:0000313" key="1">
    <source>
        <dbReference type="EMBL" id="KAK4098919.1"/>
    </source>
</evidence>
<name>A0AAN6PVU7_9PEZI</name>